<gene>
    <name evidence="1" type="ORF">NPIL_329101</name>
</gene>
<dbReference type="EMBL" id="BMAW01125201">
    <property type="protein sequence ID" value="GFU11339.1"/>
    <property type="molecule type" value="Genomic_DNA"/>
</dbReference>
<accession>A0A8X6QAP5</accession>
<reference evidence="1" key="1">
    <citation type="submission" date="2020-08" db="EMBL/GenBank/DDBJ databases">
        <title>Multicomponent nature underlies the extraordinary mechanical properties of spider dragline silk.</title>
        <authorList>
            <person name="Kono N."/>
            <person name="Nakamura H."/>
            <person name="Mori M."/>
            <person name="Yoshida Y."/>
            <person name="Ohtoshi R."/>
            <person name="Malay A.D."/>
            <person name="Moran D.A.P."/>
            <person name="Tomita M."/>
            <person name="Numata K."/>
            <person name="Arakawa K."/>
        </authorList>
    </citation>
    <scope>NUCLEOTIDE SEQUENCE</scope>
</reference>
<comment type="caution">
    <text evidence="1">The sequence shown here is derived from an EMBL/GenBank/DDBJ whole genome shotgun (WGS) entry which is preliminary data.</text>
</comment>
<evidence type="ECO:0000313" key="1">
    <source>
        <dbReference type="EMBL" id="GFU11339.1"/>
    </source>
</evidence>
<keyword evidence="2" id="KW-1185">Reference proteome</keyword>
<dbReference type="Proteomes" id="UP000887013">
    <property type="component" value="Unassembled WGS sequence"/>
</dbReference>
<dbReference type="AlphaFoldDB" id="A0A8X6QAP5"/>
<protein>
    <submittedName>
        <fullName evidence="1">Uncharacterized protein</fullName>
    </submittedName>
</protein>
<organism evidence="1 2">
    <name type="scientific">Nephila pilipes</name>
    <name type="common">Giant wood spider</name>
    <name type="synonym">Nephila maculata</name>
    <dbReference type="NCBI Taxonomy" id="299642"/>
    <lineage>
        <taxon>Eukaryota</taxon>
        <taxon>Metazoa</taxon>
        <taxon>Ecdysozoa</taxon>
        <taxon>Arthropoda</taxon>
        <taxon>Chelicerata</taxon>
        <taxon>Arachnida</taxon>
        <taxon>Araneae</taxon>
        <taxon>Araneomorphae</taxon>
        <taxon>Entelegynae</taxon>
        <taxon>Araneoidea</taxon>
        <taxon>Nephilidae</taxon>
        <taxon>Nephila</taxon>
    </lineage>
</organism>
<proteinExistence type="predicted"/>
<sequence>MLLQHSGNSISLYLTHSVLDVSSLSQSSLSAVHVPVFLLDTLAPSAIWDPMPCTPTTPFILCSLPLPAARCVFVQRHAAASAHAVLDGRWWVMFGLPTTCPLAGSALRHRLPTTAAHALHTFRSRLTRHRTITVLGFLGPVDVDNCRLWFSGMKLTISSQTQPQHLQHGVCHRICCLSVVVHYTHMQHIACVPGAFSGRSVIRLVLHVVLVLCCSGRRPCLPAHIPARHCVTTVERAAHAVDLPLNTAVRCRMQCLLPYRCYRCLLSAHALPLPLLRTVSCHCLLHLPYHLLVYTTVCVTPACCSVPLRCLPVTCHTYRCCHFIVRVALLRSTAAAGWVRTLPAFVGRNGVDQTPLCAAAKMLSRHAGAAASRWTGLDRGP</sequence>
<name>A0A8X6QAP5_NEPPI</name>
<evidence type="ECO:0000313" key="2">
    <source>
        <dbReference type="Proteomes" id="UP000887013"/>
    </source>
</evidence>